<proteinExistence type="predicted"/>
<keyword evidence="2" id="KW-1185">Reference proteome</keyword>
<dbReference type="STRING" id="10195.A0A3M7P814"/>
<dbReference type="InterPro" id="IPR015943">
    <property type="entry name" value="WD40/YVTN_repeat-like_dom_sf"/>
</dbReference>
<dbReference type="InterPro" id="IPR052993">
    <property type="entry name" value="CFA-57"/>
</dbReference>
<dbReference type="Pfam" id="PF00400">
    <property type="entry name" value="WD40"/>
    <property type="match status" value="1"/>
</dbReference>
<protein>
    <submittedName>
        <fullName evidence="1">Cilia-and flagella-associated 57</fullName>
    </submittedName>
</protein>
<sequence>MKHRIVSFKCSGRIKFTKITTDSKFCIMVDFDQKSSIILILDLFDADKKKSIRKSNIIENDLVSICVSNDQELIACVTKDWNLIILSFEKLRILDQLKVVSAQMSESTVENVSFFPNENKRLLILGNKLIKIFLYTKKGLKIIFSLDCDFFLLNTCWLSKTEVVSYDKFANLFLIEPKQNLIRTIILKNLAPSDESQLNLVRKKSELSMAYSLANTSMDSKKLDKTSIDTHGSKTTILKFSRLDSIFRPKTHSIYQINSSTIKCLICARKGFFMCFQNDDRIFYYENSKNIYTFHQQSVMRLKKFEKYKLVDKNFKEIILNVQINQAQSYLVVLTSRKMVYQCDLSDFFANNYKEIELEPAMDSYFSDSVVGIDYCVRKSLIAICTSDRWLILWNYDTNSVELKQNFDEELLTVAFHPSGLYLILSGTNSLKYMSIYLEWCKVVHVLNVHSCKNCIFSHGGHLFALIHGTIIQVFSSVKFNEIGSIKSQDMGKIKQLRFSNDDHYLLCCSMAGIIRIWNSQSLNLITEITTKGLSYIGLDLHPNQEWLFLISTEKNIRQFQIIVSEEHRKLIKPNAEPRLVQKFSTKPDENVTCIEISKSGKILCIGTNKGCLRVYSLSNPEHYHDYRAHYGSVNK</sequence>
<dbReference type="OrthoDB" id="10251741at2759"/>
<dbReference type="SUPFAM" id="SSF50978">
    <property type="entry name" value="WD40 repeat-like"/>
    <property type="match status" value="2"/>
</dbReference>
<gene>
    <name evidence="1" type="ORF">BpHYR1_023686</name>
</gene>
<organism evidence="1 2">
    <name type="scientific">Brachionus plicatilis</name>
    <name type="common">Marine rotifer</name>
    <name type="synonym">Brachionus muelleri</name>
    <dbReference type="NCBI Taxonomy" id="10195"/>
    <lineage>
        <taxon>Eukaryota</taxon>
        <taxon>Metazoa</taxon>
        <taxon>Spiralia</taxon>
        <taxon>Gnathifera</taxon>
        <taxon>Rotifera</taxon>
        <taxon>Eurotatoria</taxon>
        <taxon>Monogononta</taxon>
        <taxon>Pseudotrocha</taxon>
        <taxon>Ploima</taxon>
        <taxon>Brachionidae</taxon>
        <taxon>Brachionus</taxon>
    </lineage>
</organism>
<dbReference type="PANTHER" id="PTHR32215:SF0">
    <property type="entry name" value="CILIA- AND FLAGELLA-ASSOCIATED PROTEIN 57"/>
    <property type="match status" value="1"/>
</dbReference>
<dbReference type="AlphaFoldDB" id="A0A3M7P814"/>
<dbReference type="Gene3D" id="2.130.10.10">
    <property type="entry name" value="YVTN repeat-like/Quinoprotein amine dehydrogenase"/>
    <property type="match status" value="3"/>
</dbReference>
<comment type="caution">
    <text evidence="1">The sequence shown here is derived from an EMBL/GenBank/DDBJ whole genome shotgun (WGS) entry which is preliminary data.</text>
</comment>
<dbReference type="InterPro" id="IPR001680">
    <property type="entry name" value="WD40_rpt"/>
</dbReference>
<feature type="non-terminal residue" evidence="1">
    <location>
        <position position="636"/>
    </location>
</feature>
<dbReference type="SMART" id="SM00320">
    <property type="entry name" value="WD40"/>
    <property type="match status" value="4"/>
</dbReference>
<dbReference type="EMBL" id="REGN01012750">
    <property type="protein sequence ID" value="RMZ94887.1"/>
    <property type="molecule type" value="Genomic_DNA"/>
</dbReference>
<name>A0A3M7P814_BRAPC</name>
<dbReference type="InterPro" id="IPR036322">
    <property type="entry name" value="WD40_repeat_dom_sf"/>
</dbReference>
<keyword evidence="1" id="KW-0969">Cilium</keyword>
<evidence type="ECO:0000313" key="1">
    <source>
        <dbReference type="EMBL" id="RMZ94887.1"/>
    </source>
</evidence>
<dbReference type="Proteomes" id="UP000276133">
    <property type="component" value="Unassembled WGS sequence"/>
</dbReference>
<reference evidence="1 2" key="1">
    <citation type="journal article" date="2018" name="Sci. Rep.">
        <title>Genomic signatures of local adaptation to the degree of environmental predictability in rotifers.</title>
        <authorList>
            <person name="Franch-Gras L."/>
            <person name="Hahn C."/>
            <person name="Garcia-Roger E.M."/>
            <person name="Carmona M.J."/>
            <person name="Serra M."/>
            <person name="Gomez A."/>
        </authorList>
    </citation>
    <scope>NUCLEOTIDE SEQUENCE [LARGE SCALE GENOMIC DNA]</scope>
    <source>
        <strain evidence="1">HYR1</strain>
    </source>
</reference>
<dbReference type="PANTHER" id="PTHR32215">
    <property type="entry name" value="CILIA- AND FLAGELLA-ASSOCIATED PROTEIN 57"/>
    <property type="match status" value="1"/>
</dbReference>
<accession>A0A3M7P814</accession>
<keyword evidence="1" id="KW-0282">Flagellum</keyword>
<evidence type="ECO:0000313" key="2">
    <source>
        <dbReference type="Proteomes" id="UP000276133"/>
    </source>
</evidence>
<keyword evidence="1" id="KW-0966">Cell projection</keyword>